<evidence type="ECO:0000313" key="3">
    <source>
        <dbReference type="Proteomes" id="UP000198409"/>
    </source>
</evidence>
<dbReference type="GO" id="GO:0016829">
    <property type="term" value="F:lyase activity"/>
    <property type="evidence" value="ECO:0007669"/>
    <property type="project" value="UniProtKB-KW"/>
</dbReference>
<organism evidence="2 3">
    <name type="scientific">Paracoccus sediminis</name>
    <dbReference type="NCBI Taxonomy" id="1214787"/>
    <lineage>
        <taxon>Bacteria</taxon>
        <taxon>Pseudomonadati</taxon>
        <taxon>Pseudomonadota</taxon>
        <taxon>Alphaproteobacteria</taxon>
        <taxon>Rhodobacterales</taxon>
        <taxon>Paracoccaceae</taxon>
        <taxon>Paracoccus</taxon>
    </lineage>
</organism>
<dbReference type="InterPro" id="IPR043131">
    <property type="entry name" value="BCAT-like_N"/>
</dbReference>
<dbReference type="Gene3D" id="3.30.470.10">
    <property type="match status" value="1"/>
</dbReference>
<reference evidence="3" key="1">
    <citation type="submission" date="2017-06" db="EMBL/GenBank/DDBJ databases">
        <authorList>
            <person name="Varghese N."/>
            <person name="Submissions S."/>
        </authorList>
    </citation>
    <scope>NUCLEOTIDE SEQUENCE [LARGE SCALE GENOMIC DNA]</scope>
    <source>
        <strain evidence="3">DSM 26170</strain>
    </source>
</reference>
<dbReference type="SUPFAM" id="SSF56752">
    <property type="entry name" value="D-aminoacid aminotransferase-like PLP-dependent enzymes"/>
    <property type="match status" value="1"/>
</dbReference>
<proteinExistence type="predicted"/>
<dbReference type="EMBL" id="FZNM01000017">
    <property type="protein sequence ID" value="SNR68666.1"/>
    <property type="molecule type" value="Genomic_DNA"/>
</dbReference>
<dbReference type="Pfam" id="PF01063">
    <property type="entry name" value="Aminotran_4"/>
    <property type="match status" value="1"/>
</dbReference>
<dbReference type="Gene3D" id="3.20.10.10">
    <property type="entry name" value="D-amino Acid Aminotransferase, subunit A, domain 2"/>
    <property type="match status" value="1"/>
</dbReference>
<keyword evidence="2" id="KW-0456">Lyase</keyword>
<dbReference type="InterPro" id="IPR001544">
    <property type="entry name" value="Aminotrans_IV"/>
</dbReference>
<dbReference type="NCBIfam" id="NF005729">
    <property type="entry name" value="PRK07546.1-3"/>
    <property type="match status" value="1"/>
</dbReference>
<evidence type="ECO:0000256" key="1">
    <source>
        <dbReference type="ARBA" id="ARBA00014472"/>
    </source>
</evidence>
<dbReference type="AlphaFoldDB" id="A0A238YBL1"/>
<accession>A0A238YBL1</accession>
<dbReference type="InterPro" id="IPR036038">
    <property type="entry name" value="Aminotransferase-like"/>
</dbReference>
<name>A0A238YBL1_9RHOB</name>
<gene>
    <name evidence="2" type="ORF">SAMN06265378_11714</name>
</gene>
<evidence type="ECO:0000313" key="2">
    <source>
        <dbReference type="EMBL" id="SNR68666.1"/>
    </source>
</evidence>
<protein>
    <recommendedName>
        <fullName evidence="1">Probable branched-chain-amino-acid aminotransferase</fullName>
    </recommendedName>
</protein>
<dbReference type="Proteomes" id="UP000198409">
    <property type="component" value="Unassembled WGS sequence"/>
</dbReference>
<dbReference type="InterPro" id="IPR043132">
    <property type="entry name" value="BCAT-like_C"/>
</dbReference>
<sequence length="214" mass="23346">MQSGFPGCVPANIAVFETMRAGADGRIALWTLHLDRLRAGCAALGFHLDESQALGALDSLPRGRMLRVRLAIDGGGGIAMTHQPLLPNPDAWRVCLSAERLDSRDPWLRIKTSYRPVYDRVRSSLPRNVDEAILLNERGEMCEGTITSLFLRRGNRLLTPPLECGLLPGVLRRSLLESGQAEEALLRPDDLTTGQIVMGNALRGLIPAMLVSDG</sequence>